<dbReference type="RefSeq" id="WP_307190720.1">
    <property type="nucleotide sequence ID" value="NZ_JAUSTZ010000004.1"/>
</dbReference>
<dbReference type="PANTHER" id="PTHR12110:SF21">
    <property type="entry name" value="XYLOSE ISOMERASE-LIKE TIM BARREL DOMAIN-CONTAINING PROTEIN"/>
    <property type="match status" value="1"/>
</dbReference>
<name>A0ABT9Z211_9BACI</name>
<dbReference type="GO" id="GO:0016853">
    <property type="term" value="F:isomerase activity"/>
    <property type="evidence" value="ECO:0007669"/>
    <property type="project" value="UniProtKB-KW"/>
</dbReference>
<protein>
    <submittedName>
        <fullName evidence="2">Sugar phosphate isomerase/epimerase</fullName>
    </submittedName>
</protein>
<gene>
    <name evidence="2" type="ORF">J2S02_002634</name>
</gene>
<organism evidence="2 3">
    <name type="scientific">Metabacillus niabensis</name>
    <dbReference type="NCBI Taxonomy" id="324854"/>
    <lineage>
        <taxon>Bacteria</taxon>
        <taxon>Bacillati</taxon>
        <taxon>Bacillota</taxon>
        <taxon>Bacilli</taxon>
        <taxon>Bacillales</taxon>
        <taxon>Bacillaceae</taxon>
        <taxon>Metabacillus</taxon>
    </lineage>
</organism>
<evidence type="ECO:0000259" key="1">
    <source>
        <dbReference type="Pfam" id="PF01261"/>
    </source>
</evidence>
<evidence type="ECO:0000313" key="3">
    <source>
        <dbReference type="Proteomes" id="UP001232245"/>
    </source>
</evidence>
<dbReference type="SUPFAM" id="SSF51658">
    <property type="entry name" value="Xylose isomerase-like"/>
    <property type="match status" value="1"/>
</dbReference>
<dbReference type="InterPro" id="IPR036237">
    <property type="entry name" value="Xyl_isomerase-like_sf"/>
</dbReference>
<dbReference type="InterPro" id="IPR050312">
    <property type="entry name" value="IolE/XylAMocC-like"/>
</dbReference>
<dbReference type="EMBL" id="JAUSTZ010000004">
    <property type="protein sequence ID" value="MDQ0226289.1"/>
    <property type="molecule type" value="Genomic_DNA"/>
</dbReference>
<feature type="domain" description="Xylose isomerase-like TIM barrel" evidence="1">
    <location>
        <begin position="12"/>
        <end position="280"/>
    </location>
</feature>
<accession>A0ABT9Z211</accession>
<evidence type="ECO:0000313" key="2">
    <source>
        <dbReference type="EMBL" id="MDQ0226289.1"/>
    </source>
</evidence>
<reference evidence="2 3" key="1">
    <citation type="submission" date="2023-07" db="EMBL/GenBank/DDBJ databases">
        <title>Genomic Encyclopedia of Type Strains, Phase IV (KMG-IV): sequencing the most valuable type-strain genomes for metagenomic binning, comparative biology and taxonomic classification.</title>
        <authorList>
            <person name="Goeker M."/>
        </authorList>
    </citation>
    <scope>NUCLEOTIDE SEQUENCE [LARGE SCALE GENOMIC DNA]</scope>
    <source>
        <strain evidence="2 3">DSM 17723</strain>
    </source>
</reference>
<dbReference type="InterPro" id="IPR013022">
    <property type="entry name" value="Xyl_isomerase-like_TIM-brl"/>
</dbReference>
<keyword evidence="2" id="KW-0413">Isomerase</keyword>
<dbReference type="PANTHER" id="PTHR12110">
    <property type="entry name" value="HYDROXYPYRUVATE ISOMERASE"/>
    <property type="match status" value="1"/>
</dbReference>
<keyword evidence="3" id="KW-1185">Reference proteome</keyword>
<proteinExistence type="predicted"/>
<dbReference type="Proteomes" id="UP001232245">
    <property type="component" value="Unassembled WGS sequence"/>
</dbReference>
<comment type="caution">
    <text evidence="2">The sequence shown here is derived from an EMBL/GenBank/DDBJ whole genome shotgun (WGS) entry which is preliminary data.</text>
</comment>
<dbReference type="Gene3D" id="3.20.20.150">
    <property type="entry name" value="Divalent-metal-dependent TIM barrel enzymes"/>
    <property type="match status" value="1"/>
</dbReference>
<dbReference type="Pfam" id="PF01261">
    <property type="entry name" value="AP_endonuc_2"/>
    <property type="match status" value="1"/>
</dbReference>
<sequence>MNKIGMRIPPQIGANGIEGVAKFASEIGLNVVDLPYLNQEIKSTLEKEGLEIGTVDGIGAVGQTKLLSPHQESRNEAINALKKQISEVSVLGGKVIFICLVPESSMTRREAFEIWKIAFPSIVEHAEQNNVFLALEGWPGPAPYYPTLGCTPEMLRAMFNVIPSKHFGLNYDPSHLVRLGIDYLRVLNEFGHRVTYCHGKDTEILHDDLYEFGNIPATFGANYDFSEGSWRYTIPGQGEVDWGKVALRLEKINYNGPISIELEDHRYWGTLEKEKLGIVKAKEHLELYFKQ</sequence>